<comment type="caution">
    <text evidence="1">The sequence shown here is derived from an EMBL/GenBank/DDBJ whole genome shotgun (WGS) entry which is preliminary data.</text>
</comment>
<evidence type="ECO:0000313" key="1">
    <source>
        <dbReference type="EMBL" id="CCH67389.1"/>
    </source>
</evidence>
<keyword evidence="2" id="KW-1185">Reference proteome</keyword>
<organism evidence="1 2">
    <name type="scientific">Richelia intracellularis HH01</name>
    <dbReference type="NCBI Taxonomy" id="1165094"/>
    <lineage>
        <taxon>Bacteria</taxon>
        <taxon>Bacillati</taxon>
        <taxon>Cyanobacteriota</taxon>
        <taxon>Cyanophyceae</taxon>
        <taxon>Nostocales</taxon>
        <taxon>Nostocaceae</taxon>
        <taxon>Richelia</taxon>
    </lineage>
</organism>
<dbReference type="AlphaFoldDB" id="M1WSD4"/>
<gene>
    <name evidence="1" type="ORF">RINTHH_12340</name>
</gene>
<reference evidence="2" key="2">
    <citation type="submission" date="2016-01" db="EMBL/GenBank/DDBJ databases">
        <title>Diatom-associated endosymboitic cyanobacterium lacks core nitrogen metabolism enzymes.</title>
        <authorList>
            <person name="Hilton J.A."/>
            <person name="Foster R.A."/>
            <person name="Tripp H.J."/>
            <person name="Carter B.J."/>
            <person name="Zehr J.P."/>
            <person name="Villareal T.A."/>
        </authorList>
    </citation>
    <scope>NUCLEOTIDE SEQUENCE [LARGE SCALE GENOMIC DNA]</scope>
    <source>
        <strain evidence="2">HH01</strain>
    </source>
</reference>
<evidence type="ECO:0000313" key="2">
    <source>
        <dbReference type="Proteomes" id="UP000053051"/>
    </source>
</evidence>
<dbReference type="EMBL" id="CAIY01000044">
    <property type="protein sequence ID" value="CCH67389.1"/>
    <property type="molecule type" value="Genomic_DNA"/>
</dbReference>
<name>M1WSD4_9NOST</name>
<reference evidence="1 2" key="1">
    <citation type="submission" date="2012-05" db="EMBL/GenBank/DDBJ databases">
        <authorList>
            <person name="Hilton J."/>
        </authorList>
    </citation>
    <scope>NUCLEOTIDE SEQUENCE [LARGE SCALE GENOMIC DNA]</scope>
    <source>
        <strain evidence="1 2">HH01</strain>
    </source>
</reference>
<proteinExistence type="predicted"/>
<protein>
    <submittedName>
        <fullName evidence="1">Uncharacterized protein</fullName>
    </submittedName>
</protein>
<sequence length="40" mass="4890">MRSEDINMAFLAYEKYKIPFKYEITKLNYLDLLKVFITLI</sequence>
<accession>M1WSD4</accession>
<dbReference type="Proteomes" id="UP000053051">
    <property type="component" value="Unassembled WGS sequence"/>
</dbReference>